<dbReference type="STRING" id="320771.Cflav_PD3523"/>
<protein>
    <submittedName>
        <fullName evidence="1">Uncharacterized protein</fullName>
    </submittedName>
</protein>
<reference evidence="1 2" key="1">
    <citation type="journal article" date="2011" name="J. Bacteriol.">
        <title>Genome sequence of 'Pedosphaera parvula' Ellin514, an aerobic Verrucomicrobial isolate from pasture soil.</title>
        <authorList>
            <person name="Kant R."/>
            <person name="van Passel M.W."/>
            <person name="Sangwan P."/>
            <person name="Palva A."/>
            <person name="Lucas S."/>
            <person name="Copeland A."/>
            <person name="Lapidus A."/>
            <person name="Glavina Del Rio T."/>
            <person name="Dalin E."/>
            <person name="Tice H."/>
            <person name="Bruce D."/>
            <person name="Goodwin L."/>
            <person name="Pitluck S."/>
            <person name="Chertkov O."/>
            <person name="Larimer F.W."/>
            <person name="Land M.L."/>
            <person name="Hauser L."/>
            <person name="Brettin T.S."/>
            <person name="Detter J.C."/>
            <person name="Han S."/>
            <person name="de Vos W.M."/>
            <person name="Janssen P.H."/>
            <person name="Smidt H."/>
        </authorList>
    </citation>
    <scope>NUCLEOTIDE SEQUENCE [LARGE SCALE GENOMIC DNA]</scope>
    <source>
        <strain evidence="1 2">Ellin514</strain>
    </source>
</reference>
<evidence type="ECO:0000313" key="2">
    <source>
        <dbReference type="Proteomes" id="UP000003688"/>
    </source>
</evidence>
<accession>B9XI60</accession>
<gene>
    <name evidence="1" type="ORF">Cflav_PD3523</name>
</gene>
<dbReference type="AlphaFoldDB" id="B9XI60"/>
<dbReference type="EMBL" id="ABOX02000016">
    <property type="protein sequence ID" value="EEF60553.1"/>
    <property type="molecule type" value="Genomic_DNA"/>
</dbReference>
<keyword evidence="2" id="KW-1185">Reference proteome</keyword>
<organism evidence="1 2">
    <name type="scientific">Pedosphaera parvula (strain Ellin514)</name>
    <dbReference type="NCBI Taxonomy" id="320771"/>
    <lineage>
        <taxon>Bacteria</taxon>
        <taxon>Pseudomonadati</taxon>
        <taxon>Verrucomicrobiota</taxon>
        <taxon>Pedosphaerae</taxon>
        <taxon>Pedosphaerales</taxon>
        <taxon>Pedosphaeraceae</taxon>
        <taxon>Pedosphaera</taxon>
    </lineage>
</organism>
<proteinExistence type="predicted"/>
<dbReference type="Proteomes" id="UP000003688">
    <property type="component" value="Unassembled WGS sequence"/>
</dbReference>
<comment type="caution">
    <text evidence="1">The sequence shown here is derived from an EMBL/GenBank/DDBJ whole genome shotgun (WGS) entry which is preliminary data.</text>
</comment>
<name>B9XI60_PEDPL</name>
<sequence length="79" mass="8635">MPLQSGVKTLGLRMPQLRNPAMANASPIETALDQLNNRTGMTHNKIPLLRAGNKGILEMVELCVERKGMTANILRGEPI</sequence>
<evidence type="ECO:0000313" key="1">
    <source>
        <dbReference type="EMBL" id="EEF60553.1"/>
    </source>
</evidence>